<dbReference type="Proteomes" id="UP001164250">
    <property type="component" value="Chromosome 6"/>
</dbReference>
<accession>A0ACC1B804</accession>
<organism evidence="1 2">
    <name type="scientific">Pistacia atlantica</name>
    <dbReference type="NCBI Taxonomy" id="434234"/>
    <lineage>
        <taxon>Eukaryota</taxon>
        <taxon>Viridiplantae</taxon>
        <taxon>Streptophyta</taxon>
        <taxon>Embryophyta</taxon>
        <taxon>Tracheophyta</taxon>
        <taxon>Spermatophyta</taxon>
        <taxon>Magnoliopsida</taxon>
        <taxon>eudicotyledons</taxon>
        <taxon>Gunneridae</taxon>
        <taxon>Pentapetalae</taxon>
        <taxon>rosids</taxon>
        <taxon>malvids</taxon>
        <taxon>Sapindales</taxon>
        <taxon>Anacardiaceae</taxon>
        <taxon>Pistacia</taxon>
    </lineage>
</organism>
<dbReference type="EMBL" id="CM047902">
    <property type="protein sequence ID" value="KAJ0095079.1"/>
    <property type="molecule type" value="Genomic_DNA"/>
</dbReference>
<evidence type="ECO:0000313" key="1">
    <source>
        <dbReference type="EMBL" id="KAJ0095079.1"/>
    </source>
</evidence>
<sequence length="105" mass="11333">MSERNVSFAKVYNGKEVRKKRDDGISKGSNGGAIPNEVKKLKKKQDDGISKDHLTSVPSEHDVTTHENLGAGIIIYPGFDQEEGSRDSRNTVTSLCSVASGSRVA</sequence>
<evidence type="ECO:0000313" key="2">
    <source>
        <dbReference type="Proteomes" id="UP001164250"/>
    </source>
</evidence>
<reference evidence="2" key="1">
    <citation type="journal article" date="2023" name="G3 (Bethesda)">
        <title>Genome assembly and association tests identify interacting loci associated with vigor, precocity, and sex in interspecific pistachio rootstocks.</title>
        <authorList>
            <person name="Palmer W."/>
            <person name="Jacygrad E."/>
            <person name="Sagayaradj S."/>
            <person name="Cavanaugh K."/>
            <person name="Han R."/>
            <person name="Bertier L."/>
            <person name="Beede B."/>
            <person name="Kafkas S."/>
            <person name="Golino D."/>
            <person name="Preece J."/>
            <person name="Michelmore R."/>
        </authorList>
    </citation>
    <scope>NUCLEOTIDE SEQUENCE [LARGE SCALE GENOMIC DNA]</scope>
</reference>
<comment type="caution">
    <text evidence="1">The sequence shown here is derived from an EMBL/GenBank/DDBJ whole genome shotgun (WGS) entry which is preliminary data.</text>
</comment>
<keyword evidence="2" id="KW-1185">Reference proteome</keyword>
<proteinExistence type="predicted"/>
<name>A0ACC1B804_9ROSI</name>
<protein>
    <submittedName>
        <fullName evidence="1">Uncharacterized protein</fullName>
    </submittedName>
</protein>
<gene>
    <name evidence="1" type="ORF">Patl1_15893</name>
</gene>